<dbReference type="InterPro" id="IPR029044">
    <property type="entry name" value="Nucleotide-diphossugar_trans"/>
</dbReference>
<protein>
    <recommendedName>
        <fullName evidence="1">Glycosyltransferase 2-like domain-containing protein</fullName>
    </recommendedName>
</protein>
<organism evidence="2">
    <name type="scientific">Porphyromonas gingivalis</name>
    <name type="common">Bacteroides gingivalis</name>
    <dbReference type="NCBI Taxonomy" id="837"/>
    <lineage>
        <taxon>Bacteria</taxon>
        <taxon>Pseudomonadati</taxon>
        <taxon>Bacteroidota</taxon>
        <taxon>Bacteroidia</taxon>
        <taxon>Bacteroidales</taxon>
        <taxon>Porphyromonadaceae</taxon>
        <taxon>Porphyromonas</taxon>
    </lineage>
</organism>
<dbReference type="PANTHER" id="PTHR22916">
    <property type="entry name" value="GLYCOSYLTRANSFERASE"/>
    <property type="match status" value="1"/>
</dbReference>
<feature type="domain" description="Glycosyltransferase 2-like" evidence="1">
    <location>
        <begin position="2"/>
        <end position="166"/>
    </location>
</feature>
<evidence type="ECO:0000313" key="2">
    <source>
        <dbReference type="EMBL" id="AGS13691.1"/>
    </source>
</evidence>
<dbReference type="Gene3D" id="3.90.550.10">
    <property type="entry name" value="Spore Coat Polysaccharide Biosynthesis Protein SpsA, Chain A"/>
    <property type="match status" value="1"/>
</dbReference>
<dbReference type="GO" id="GO:0016758">
    <property type="term" value="F:hexosyltransferase activity"/>
    <property type="evidence" value="ECO:0007669"/>
    <property type="project" value="UniProtKB-ARBA"/>
</dbReference>
<dbReference type="SUPFAM" id="SSF53448">
    <property type="entry name" value="Nucleotide-diphospho-sugar transferases"/>
    <property type="match status" value="1"/>
</dbReference>
<name>S5RDL1_PORGN</name>
<proteinExistence type="predicted"/>
<dbReference type="PANTHER" id="PTHR22916:SF3">
    <property type="entry name" value="UDP-GLCNAC:BETAGAL BETA-1,3-N-ACETYLGLUCOSAMINYLTRANSFERASE-LIKE PROTEIN 1"/>
    <property type="match status" value="1"/>
</dbReference>
<dbReference type="InterPro" id="IPR001173">
    <property type="entry name" value="Glyco_trans_2-like"/>
</dbReference>
<dbReference type="AlphaFoldDB" id="S5RDL1"/>
<dbReference type="EMBL" id="KC884947">
    <property type="protein sequence ID" value="AGS13691.1"/>
    <property type="molecule type" value="Genomic_DNA"/>
</dbReference>
<dbReference type="CDD" id="cd00761">
    <property type="entry name" value="Glyco_tranf_GTA_type"/>
    <property type="match status" value="1"/>
</dbReference>
<dbReference type="Pfam" id="PF00535">
    <property type="entry name" value="Glycos_transf_2"/>
    <property type="match status" value="1"/>
</dbReference>
<sequence length="263" mass="30886">MIIPTYKPREYLLECLFSLDRQTMPFPDFEVILVLNGELEPYQSWIEQAIQELKQGFPIIFLKTSLSGVSLARNLALDVARGEYICFVDDDDYISDTYLEDLYSIAKPSIVPLCNPIAFSDNLKIDDNYRITRVYNRLKGFSLLPFYKARKYFSGPCMKLIHKDIIGDRRFDTRFSIGEDSLFMFLISDRFCFVSFSQERAIYYRRVRDGSASTRPRNFREKVKNALRIMRVECLVVIRSPWSYNYYFLLTRLLGAVKTVLYA</sequence>
<reference evidence="2" key="1">
    <citation type="submission" date="2013-04" db="EMBL/GenBank/DDBJ databases">
        <title>Porphyromonas gingivalis clinical isolates with different virulence display same fimA type, capsule locus, and biological properties.</title>
        <authorList>
            <person name="Zhou Y.B."/>
            <person name="Liu D.L."/>
            <person name="Li Y.P."/>
            <person name="Yumoto H."/>
            <person name="Zhu C.L."/>
            <person name="Liang J.P."/>
            <person name="Miyake Y."/>
            <person name="Shu R."/>
        </authorList>
    </citation>
    <scope>NUCLEOTIDE SEQUENCE</scope>
    <source>
        <strain evidence="2">SJD5</strain>
    </source>
</reference>
<evidence type="ECO:0000259" key="1">
    <source>
        <dbReference type="Pfam" id="PF00535"/>
    </source>
</evidence>
<accession>S5RDL1</accession>